<accession>A0AA38RIF6</accession>
<gene>
    <name evidence="1" type="ORF">NKR23_g8959</name>
</gene>
<organism evidence="1 2">
    <name type="scientific">Pleurostoma richardsiae</name>
    <dbReference type="NCBI Taxonomy" id="41990"/>
    <lineage>
        <taxon>Eukaryota</taxon>
        <taxon>Fungi</taxon>
        <taxon>Dikarya</taxon>
        <taxon>Ascomycota</taxon>
        <taxon>Pezizomycotina</taxon>
        <taxon>Sordariomycetes</taxon>
        <taxon>Sordariomycetidae</taxon>
        <taxon>Calosphaeriales</taxon>
        <taxon>Pleurostomataceae</taxon>
        <taxon>Pleurostoma</taxon>
    </lineage>
</organism>
<proteinExistence type="predicted"/>
<evidence type="ECO:0000313" key="2">
    <source>
        <dbReference type="Proteomes" id="UP001174694"/>
    </source>
</evidence>
<reference evidence="1" key="1">
    <citation type="submission" date="2022-07" db="EMBL/GenBank/DDBJ databases">
        <title>Fungi with potential for degradation of polypropylene.</title>
        <authorList>
            <person name="Gostincar C."/>
        </authorList>
    </citation>
    <scope>NUCLEOTIDE SEQUENCE</scope>
    <source>
        <strain evidence="1">EXF-13308</strain>
    </source>
</reference>
<evidence type="ECO:0000313" key="1">
    <source>
        <dbReference type="EMBL" id="KAJ9137664.1"/>
    </source>
</evidence>
<dbReference type="Proteomes" id="UP001174694">
    <property type="component" value="Unassembled WGS sequence"/>
</dbReference>
<sequence length="91" mass="10649">MYEFFREAGDEHVRTFFDKDGQPDDIPPMTRIVKDYPLQFVFDDFFEASGPDFTREKVTDVFEKIIVGGYVFRRLHGIIQPLQSPATFPPE</sequence>
<name>A0AA38RIF6_9PEZI</name>
<dbReference type="EMBL" id="JANBVO010000033">
    <property type="protein sequence ID" value="KAJ9137664.1"/>
    <property type="molecule type" value="Genomic_DNA"/>
</dbReference>
<protein>
    <submittedName>
        <fullName evidence="1">Uncharacterized protein</fullName>
    </submittedName>
</protein>
<comment type="caution">
    <text evidence="1">The sequence shown here is derived from an EMBL/GenBank/DDBJ whole genome shotgun (WGS) entry which is preliminary data.</text>
</comment>
<keyword evidence="2" id="KW-1185">Reference proteome</keyword>
<dbReference type="AlphaFoldDB" id="A0AA38RIF6"/>